<dbReference type="AlphaFoldDB" id="A0A6V7P9D8"/>
<evidence type="ECO:0000313" key="1">
    <source>
        <dbReference type="EMBL" id="CAD1827268.1"/>
    </source>
</evidence>
<organism evidence="1">
    <name type="scientific">Ananas comosus var. bracteatus</name>
    <name type="common">red pineapple</name>
    <dbReference type="NCBI Taxonomy" id="296719"/>
    <lineage>
        <taxon>Eukaryota</taxon>
        <taxon>Viridiplantae</taxon>
        <taxon>Streptophyta</taxon>
        <taxon>Embryophyta</taxon>
        <taxon>Tracheophyta</taxon>
        <taxon>Spermatophyta</taxon>
        <taxon>Magnoliopsida</taxon>
        <taxon>Liliopsida</taxon>
        <taxon>Poales</taxon>
        <taxon>Bromeliaceae</taxon>
        <taxon>Bromelioideae</taxon>
        <taxon>Ananas</taxon>
    </lineage>
</organism>
<dbReference type="EMBL" id="LR862146">
    <property type="protein sequence ID" value="CAD1827268.1"/>
    <property type="molecule type" value="Genomic_DNA"/>
</dbReference>
<sequence length="141" mass="16644">MLIRREVLTVDDFWIRCYPWGQYRNASPHRLRYRAWIRLINLPFEIWTVPRVAAIVSGFGRFVKADPVTRAMTDLRAFRCQIVLDSVFDVPQNLLIMLDKQLHPVMVHLESWERIEEEGVVIHRYHLNTSRKIGDGGGQCR</sequence>
<reference evidence="1" key="1">
    <citation type="submission" date="2020-07" db="EMBL/GenBank/DDBJ databases">
        <authorList>
            <person name="Lin J."/>
        </authorList>
    </citation>
    <scope>NUCLEOTIDE SEQUENCE</scope>
</reference>
<protein>
    <submittedName>
        <fullName evidence="1">Uncharacterized protein</fullName>
    </submittedName>
</protein>
<name>A0A6V7P9D8_ANACO</name>
<proteinExistence type="predicted"/>
<gene>
    <name evidence="1" type="ORF">CB5_LOCUS10479</name>
</gene>
<accession>A0A6V7P9D8</accession>